<reference evidence="1 2" key="1">
    <citation type="submission" date="2015-10" db="EMBL/GenBank/DDBJ databases">
        <title>Genome analyses suggest a sexual origin of heterokaryosis in a supposedly ancient asexual fungus.</title>
        <authorList>
            <person name="Ropars J."/>
            <person name="Sedzielewska K."/>
            <person name="Noel J."/>
            <person name="Charron P."/>
            <person name="Farinelli L."/>
            <person name="Marton T."/>
            <person name="Kruger M."/>
            <person name="Pelin A."/>
            <person name="Brachmann A."/>
            <person name="Corradi N."/>
        </authorList>
    </citation>
    <scope>NUCLEOTIDE SEQUENCE [LARGE SCALE GENOMIC DNA]</scope>
    <source>
        <strain evidence="1 2">A4</strain>
    </source>
</reference>
<organism evidence="1 2">
    <name type="scientific">Rhizophagus irregularis</name>
    <dbReference type="NCBI Taxonomy" id="588596"/>
    <lineage>
        <taxon>Eukaryota</taxon>
        <taxon>Fungi</taxon>
        <taxon>Fungi incertae sedis</taxon>
        <taxon>Mucoromycota</taxon>
        <taxon>Glomeromycotina</taxon>
        <taxon>Glomeromycetes</taxon>
        <taxon>Glomerales</taxon>
        <taxon>Glomeraceae</taxon>
        <taxon>Rhizophagus</taxon>
    </lineage>
</organism>
<proteinExistence type="predicted"/>
<evidence type="ECO:0000313" key="2">
    <source>
        <dbReference type="Proteomes" id="UP000234323"/>
    </source>
</evidence>
<keyword evidence="2" id="KW-1185">Reference proteome</keyword>
<dbReference type="AlphaFoldDB" id="A0A2I1GEB0"/>
<sequence length="140" mass="16416">MKPSTKNVSFIVRTRRYSINVFRVYTKFGTLTDFVFHEETKYLFISNMPSSSIGFEIILSWQQMEKLIETIDDVEKTCDFSCAYNSQTSSMNYHLNTTHKVYEKKKADQLKIDGEFKKVTPYKEPKQKELNEVNGNGLEE</sequence>
<gene>
    <name evidence="1" type="ORF">RhiirA4_459382</name>
</gene>
<accession>A0A2I1GEB0</accession>
<comment type="caution">
    <text evidence="1">The sequence shown here is derived from an EMBL/GenBank/DDBJ whole genome shotgun (WGS) entry which is preliminary data.</text>
</comment>
<dbReference type="EMBL" id="LLXI01000355">
    <property type="protein sequence ID" value="PKY44930.1"/>
    <property type="molecule type" value="Genomic_DNA"/>
</dbReference>
<name>A0A2I1GEB0_9GLOM</name>
<evidence type="ECO:0000313" key="1">
    <source>
        <dbReference type="EMBL" id="PKY44930.1"/>
    </source>
</evidence>
<protein>
    <submittedName>
        <fullName evidence="1">Uncharacterized protein</fullName>
    </submittedName>
</protein>
<dbReference type="Proteomes" id="UP000234323">
    <property type="component" value="Unassembled WGS sequence"/>
</dbReference>